<dbReference type="RefSeq" id="XP_017783131.1">
    <property type="nucleotide sequence ID" value="XM_017927642.1"/>
</dbReference>
<reference evidence="3" key="1">
    <citation type="submission" date="2025-08" db="UniProtKB">
        <authorList>
            <consortium name="RefSeq"/>
        </authorList>
    </citation>
    <scope>IDENTIFICATION</scope>
    <source>
        <tissue evidence="3">Whole Larva</tissue>
    </source>
</reference>
<proteinExistence type="predicted"/>
<dbReference type="PANTHER" id="PTHR18863">
    <property type="entry name" value="TSEC-2-RELATED"/>
    <property type="match status" value="1"/>
</dbReference>
<feature type="coiled-coil region" evidence="1">
    <location>
        <begin position="543"/>
        <end position="615"/>
    </location>
</feature>
<keyword evidence="1" id="KW-0175">Coiled coil</keyword>
<dbReference type="Proteomes" id="UP000695000">
    <property type="component" value="Unplaced"/>
</dbReference>
<gene>
    <name evidence="3" type="primary">LOC108567276</name>
</gene>
<feature type="coiled-coil region" evidence="1">
    <location>
        <begin position="42"/>
        <end position="420"/>
    </location>
</feature>
<evidence type="ECO:0000256" key="1">
    <source>
        <dbReference type="SAM" id="Coils"/>
    </source>
</evidence>
<keyword evidence="2" id="KW-1185">Reference proteome</keyword>
<evidence type="ECO:0000313" key="2">
    <source>
        <dbReference type="Proteomes" id="UP000695000"/>
    </source>
</evidence>
<name>A0ABM1N8I1_NICVS</name>
<dbReference type="GeneID" id="108567276"/>
<sequence length="764" mass="88733">MMEASETSGNAEEDWKVYQMLCKEIEMDTSDVDVTTSLRSEVAALQFKRDRLAEELNDMKCQMRTRDQRCLDLQTEADQLREQSARQNAIISSLKKRICEMEERERNLYAAQGRNEISVQSIQRDCRYHEDRAKELEKKLRVVELDLNSEEQKKDNARMTLQDLIRRLSISLGCEVCDGSSSETLIHKANELMQELSRLRSRSCTTNDALAAAEIELRSCKDNFERILGEKECLERQSAGHLLEIDRLRESKETLEMQLRVLERELSEMKEKLASSTRSLGSASGNIAQQESIICQLKDELKQKEDKCQRLQHENRHVLESLSILLSSPARFVESLENSIKDRIREILTENKDKSAQIETLREKLAQDSQTLTRQLTLSDQANNRIRILEEERNLYETRLNKAETEISTCELSREGLKRDKNTFMSFLERLGRILNMEEISNDVGVDLHTESLLLRAEQLSRLESDKLVDKLLCCGYGTLPRLCRQRSFHDLRDTSLVYQLQRRVRTLREQVQRKDLHLDLLRRKLSLQEDSAKTKCLMQSERDEANLRIKKLVKQVDRLQLQLSDTKSQVRDLNAQLAEAADYKITALERGRKIEELQKRLIESETLRTKYNRKVTLLKDQVRTTGETIEQERNISDHSLHLLRDELGRIKDNLCEISRREAQLQNFKGSVAKILGAALPIPDYELITRLQKLVDAHHDYTLVSRRYDDPVLRLTARSPTGGSRCTRTPDRSRYDDSGYTDAADIIDDIDDDLFKTRQTRPCI</sequence>
<accession>A0ABM1N8I1</accession>
<dbReference type="PANTHER" id="PTHR18863:SF6">
    <property type="entry name" value="COILED-COIL DOMAIN-CONTAINING PROTEIN 170"/>
    <property type="match status" value="1"/>
</dbReference>
<protein>
    <submittedName>
        <fullName evidence="3">Coiled-coil domain-containing protein 170 isoform X1</fullName>
    </submittedName>
</protein>
<organism evidence="2 3">
    <name type="scientific">Nicrophorus vespilloides</name>
    <name type="common">Boreal carrion beetle</name>
    <dbReference type="NCBI Taxonomy" id="110193"/>
    <lineage>
        <taxon>Eukaryota</taxon>
        <taxon>Metazoa</taxon>
        <taxon>Ecdysozoa</taxon>
        <taxon>Arthropoda</taxon>
        <taxon>Hexapoda</taxon>
        <taxon>Insecta</taxon>
        <taxon>Pterygota</taxon>
        <taxon>Neoptera</taxon>
        <taxon>Endopterygota</taxon>
        <taxon>Coleoptera</taxon>
        <taxon>Polyphaga</taxon>
        <taxon>Staphyliniformia</taxon>
        <taxon>Silphidae</taxon>
        <taxon>Nicrophorinae</taxon>
        <taxon>Nicrophorus</taxon>
    </lineage>
</organism>
<dbReference type="InterPro" id="IPR039139">
    <property type="entry name" value="CCDC170-like"/>
</dbReference>
<evidence type="ECO:0000313" key="3">
    <source>
        <dbReference type="RefSeq" id="XP_017783131.1"/>
    </source>
</evidence>